<feature type="transmembrane region" description="Helical" evidence="6">
    <location>
        <begin position="137"/>
        <end position="162"/>
    </location>
</feature>
<dbReference type="PROSITE" id="PS51012">
    <property type="entry name" value="ABC_TM2"/>
    <property type="match status" value="1"/>
</dbReference>
<dbReference type="InterPro" id="IPR000412">
    <property type="entry name" value="ABC_2_transport"/>
</dbReference>
<keyword evidence="6" id="KW-0813">Transport</keyword>
<keyword evidence="3 6" id="KW-1133">Transmembrane helix</keyword>
<evidence type="ECO:0000313" key="8">
    <source>
        <dbReference type="EMBL" id="MFC4134667.1"/>
    </source>
</evidence>
<feature type="domain" description="ABC transmembrane type-2" evidence="7">
    <location>
        <begin position="22"/>
        <end position="252"/>
    </location>
</feature>
<keyword evidence="5" id="KW-0046">Antibiotic resistance</keyword>
<dbReference type="RefSeq" id="WP_253761188.1">
    <property type="nucleotide sequence ID" value="NZ_JAMZDZ010000001.1"/>
</dbReference>
<dbReference type="PANTHER" id="PTHR43229:SF3">
    <property type="entry name" value="ABC-TYPE MULTIDRUG TRANSPORT SYSTEM, PERMEASE COMPONENT"/>
    <property type="match status" value="1"/>
</dbReference>
<evidence type="ECO:0000256" key="2">
    <source>
        <dbReference type="ARBA" id="ARBA00022692"/>
    </source>
</evidence>
<proteinExistence type="inferred from homology"/>
<gene>
    <name evidence="8" type="ORF">ACFOZ4_29000</name>
</gene>
<dbReference type="Proteomes" id="UP001595816">
    <property type="component" value="Unassembled WGS sequence"/>
</dbReference>
<evidence type="ECO:0000256" key="4">
    <source>
        <dbReference type="ARBA" id="ARBA00023136"/>
    </source>
</evidence>
<name>A0ABV8LW75_9ACTN</name>
<protein>
    <recommendedName>
        <fullName evidence="6">Transport permease protein</fullName>
    </recommendedName>
</protein>
<evidence type="ECO:0000256" key="1">
    <source>
        <dbReference type="ARBA" id="ARBA00004141"/>
    </source>
</evidence>
<accession>A0ABV8LW75</accession>
<dbReference type="PANTHER" id="PTHR43229">
    <property type="entry name" value="NODULATION PROTEIN J"/>
    <property type="match status" value="1"/>
</dbReference>
<comment type="subcellular location">
    <subcellularLocation>
        <location evidence="6">Cell membrane</location>
        <topology evidence="6">Multi-pass membrane protein</topology>
    </subcellularLocation>
    <subcellularLocation>
        <location evidence="1">Membrane</location>
        <topology evidence="1">Multi-pass membrane protein</topology>
    </subcellularLocation>
</comment>
<reference evidence="9" key="1">
    <citation type="journal article" date="2019" name="Int. J. Syst. Evol. Microbiol.">
        <title>The Global Catalogue of Microorganisms (GCM) 10K type strain sequencing project: providing services to taxonomists for standard genome sequencing and annotation.</title>
        <authorList>
            <consortium name="The Broad Institute Genomics Platform"/>
            <consortium name="The Broad Institute Genome Sequencing Center for Infectious Disease"/>
            <person name="Wu L."/>
            <person name="Ma J."/>
        </authorList>
    </citation>
    <scope>NUCLEOTIDE SEQUENCE [LARGE SCALE GENOMIC DNA]</scope>
    <source>
        <strain evidence="9">CGMCC 4.7289</strain>
    </source>
</reference>
<keyword evidence="9" id="KW-1185">Reference proteome</keyword>
<feature type="transmembrane region" description="Helical" evidence="6">
    <location>
        <begin position="20"/>
        <end position="40"/>
    </location>
</feature>
<evidence type="ECO:0000256" key="6">
    <source>
        <dbReference type="RuleBase" id="RU361157"/>
    </source>
</evidence>
<evidence type="ECO:0000256" key="5">
    <source>
        <dbReference type="ARBA" id="ARBA00023251"/>
    </source>
</evidence>
<dbReference type="PRINTS" id="PR00164">
    <property type="entry name" value="ABC2TRNSPORT"/>
</dbReference>
<dbReference type="EMBL" id="JBHSAY010000015">
    <property type="protein sequence ID" value="MFC4134667.1"/>
    <property type="molecule type" value="Genomic_DNA"/>
</dbReference>
<feature type="transmembrane region" description="Helical" evidence="6">
    <location>
        <begin position="60"/>
        <end position="89"/>
    </location>
</feature>
<feature type="transmembrane region" description="Helical" evidence="6">
    <location>
        <begin position="169"/>
        <end position="191"/>
    </location>
</feature>
<dbReference type="Pfam" id="PF01061">
    <property type="entry name" value="ABC2_membrane"/>
    <property type="match status" value="1"/>
</dbReference>
<dbReference type="InterPro" id="IPR051784">
    <property type="entry name" value="Nod_factor_ABC_transporter"/>
</dbReference>
<dbReference type="InterPro" id="IPR047817">
    <property type="entry name" value="ABC2_TM_bact-type"/>
</dbReference>
<feature type="transmembrane region" description="Helical" evidence="6">
    <location>
        <begin position="227"/>
        <end position="247"/>
    </location>
</feature>
<evidence type="ECO:0000259" key="7">
    <source>
        <dbReference type="PROSITE" id="PS51012"/>
    </source>
</evidence>
<sequence length="255" mass="27913">MAHPMLATLERELTLYRRLWQASVFSSFLLPLLFVLSIGVGVGSYVNANGGLGGVDYLSYIAPGVVITTAFQIGIGESTYPVLGGFKWTRSYQAMRSAPVEPQHMVGGHLLYLMFRGVIATIAFLIIVGAFGAMHSWWAPMTIVIAAIVTVAVAGPVTAFAASIENDNYFALLFRFGVIPATLFSGVFFPVDQLPALVRPLAYASPLWHGVVLSREATLGWPTPWPIWIHVGYLIVWTAIGVALAVWRFRKRLED</sequence>
<feature type="transmembrane region" description="Helical" evidence="6">
    <location>
        <begin position="110"/>
        <end position="131"/>
    </location>
</feature>
<dbReference type="InterPro" id="IPR013525">
    <property type="entry name" value="ABC2_TM"/>
</dbReference>
<evidence type="ECO:0000313" key="9">
    <source>
        <dbReference type="Proteomes" id="UP001595816"/>
    </source>
</evidence>
<keyword evidence="6" id="KW-1003">Cell membrane</keyword>
<organism evidence="8 9">
    <name type="scientific">Hamadaea flava</name>
    <dbReference type="NCBI Taxonomy" id="1742688"/>
    <lineage>
        <taxon>Bacteria</taxon>
        <taxon>Bacillati</taxon>
        <taxon>Actinomycetota</taxon>
        <taxon>Actinomycetes</taxon>
        <taxon>Micromonosporales</taxon>
        <taxon>Micromonosporaceae</taxon>
        <taxon>Hamadaea</taxon>
    </lineage>
</organism>
<keyword evidence="2 6" id="KW-0812">Transmembrane</keyword>
<comment type="caution">
    <text evidence="8">The sequence shown here is derived from an EMBL/GenBank/DDBJ whole genome shotgun (WGS) entry which is preliminary data.</text>
</comment>
<dbReference type="PIRSF" id="PIRSF006648">
    <property type="entry name" value="DrrB"/>
    <property type="match status" value="1"/>
</dbReference>
<comment type="similarity">
    <text evidence="6">Belongs to the ABC-2 integral membrane protein family.</text>
</comment>
<keyword evidence="4 6" id="KW-0472">Membrane</keyword>
<evidence type="ECO:0000256" key="3">
    <source>
        <dbReference type="ARBA" id="ARBA00022989"/>
    </source>
</evidence>